<protein>
    <submittedName>
        <fullName evidence="4">U32 family peptidase</fullName>
    </submittedName>
</protein>
<dbReference type="Pfam" id="PF01136">
    <property type="entry name" value="Peptidase_U32"/>
    <property type="match status" value="1"/>
</dbReference>
<sequence length="276" mass="32095">MKEIFIKVNKDKDLTYPCAGYVLGIDKFSYLFGKTYNISEIKKIKEKLKDKKIFVSFNRIIFNDEIEEYKKALKEVDDLGLSGIIIGDIAALTYNLKTDLILDQMHLNNSYYTINHYYNNGCKGIILTNDITLDEINEIRKNTKAILFKEVFGYPHLSTSNRHLVSNYFKHFKLNKTNSKYYMINEGKNNLYYHVVEDDFGCHILGANPINLLKYTPSLNVDYFIIDGYLIDDIKPVLDAFLTKDVSKSDEIDKLYDSNAGFINKKTIYKVKKDEK</sequence>
<proteinExistence type="inferred from homology"/>
<dbReference type="AlphaFoldDB" id="A0A9D1LII6"/>
<dbReference type="PANTHER" id="PTHR30217:SF6">
    <property type="entry name" value="TRNA HYDROXYLATION PROTEIN P"/>
    <property type="match status" value="1"/>
</dbReference>
<keyword evidence="2" id="KW-0378">Hydrolase</keyword>
<evidence type="ECO:0000256" key="2">
    <source>
        <dbReference type="ARBA" id="ARBA00022801"/>
    </source>
</evidence>
<comment type="caution">
    <text evidence="4">The sequence shown here is derived from an EMBL/GenBank/DDBJ whole genome shotgun (WGS) entry which is preliminary data.</text>
</comment>
<dbReference type="GO" id="GO:0006508">
    <property type="term" value="P:proteolysis"/>
    <property type="evidence" value="ECO:0007669"/>
    <property type="project" value="UniProtKB-KW"/>
</dbReference>
<organism evidence="4 5">
    <name type="scientific">Candidatus Aphodocola excrementigallinarum</name>
    <dbReference type="NCBI Taxonomy" id="2840670"/>
    <lineage>
        <taxon>Bacteria</taxon>
        <taxon>Bacillati</taxon>
        <taxon>Bacillota</taxon>
        <taxon>Bacilli</taxon>
        <taxon>Candidatus Aphodocola</taxon>
    </lineage>
</organism>
<dbReference type="InterPro" id="IPR051454">
    <property type="entry name" value="RNA/ubiquinone_mod_enzymes"/>
</dbReference>
<comment type="similarity">
    <text evidence="3">Belongs to the peptidase U32 family.</text>
</comment>
<dbReference type="Proteomes" id="UP000824074">
    <property type="component" value="Unassembled WGS sequence"/>
</dbReference>
<reference evidence="4" key="1">
    <citation type="submission" date="2020-10" db="EMBL/GenBank/DDBJ databases">
        <authorList>
            <person name="Gilroy R."/>
        </authorList>
    </citation>
    <scope>NUCLEOTIDE SEQUENCE</scope>
    <source>
        <strain evidence="4">CHK193-30670</strain>
    </source>
</reference>
<evidence type="ECO:0000256" key="1">
    <source>
        <dbReference type="ARBA" id="ARBA00022670"/>
    </source>
</evidence>
<dbReference type="InterPro" id="IPR001539">
    <property type="entry name" value="Peptidase_U32"/>
</dbReference>
<name>A0A9D1LII6_9FIRM</name>
<accession>A0A9D1LII6</accession>
<evidence type="ECO:0000313" key="5">
    <source>
        <dbReference type="Proteomes" id="UP000824074"/>
    </source>
</evidence>
<reference evidence="4" key="2">
    <citation type="journal article" date="2021" name="PeerJ">
        <title>Extensive microbial diversity within the chicken gut microbiome revealed by metagenomics and culture.</title>
        <authorList>
            <person name="Gilroy R."/>
            <person name="Ravi A."/>
            <person name="Getino M."/>
            <person name="Pursley I."/>
            <person name="Horton D.L."/>
            <person name="Alikhan N.F."/>
            <person name="Baker D."/>
            <person name="Gharbi K."/>
            <person name="Hall N."/>
            <person name="Watson M."/>
            <person name="Adriaenssens E.M."/>
            <person name="Foster-Nyarko E."/>
            <person name="Jarju S."/>
            <person name="Secka A."/>
            <person name="Antonio M."/>
            <person name="Oren A."/>
            <person name="Chaudhuri R.R."/>
            <person name="La Ragione R."/>
            <person name="Hildebrand F."/>
            <person name="Pallen M.J."/>
        </authorList>
    </citation>
    <scope>NUCLEOTIDE SEQUENCE</scope>
    <source>
        <strain evidence="4">CHK193-30670</strain>
    </source>
</reference>
<dbReference type="PANTHER" id="PTHR30217">
    <property type="entry name" value="PEPTIDASE U32 FAMILY"/>
    <property type="match status" value="1"/>
</dbReference>
<dbReference type="GO" id="GO:0008233">
    <property type="term" value="F:peptidase activity"/>
    <property type="evidence" value="ECO:0007669"/>
    <property type="project" value="UniProtKB-KW"/>
</dbReference>
<keyword evidence="1" id="KW-0645">Protease</keyword>
<evidence type="ECO:0000313" key="4">
    <source>
        <dbReference type="EMBL" id="HIU40855.1"/>
    </source>
</evidence>
<gene>
    <name evidence="4" type="ORF">IAB68_06135</name>
</gene>
<dbReference type="EMBL" id="DVMT01000061">
    <property type="protein sequence ID" value="HIU40855.1"/>
    <property type="molecule type" value="Genomic_DNA"/>
</dbReference>
<evidence type="ECO:0000256" key="3">
    <source>
        <dbReference type="ARBA" id="ARBA00038374"/>
    </source>
</evidence>